<dbReference type="PANTHER" id="PTHR30600">
    <property type="entry name" value="CYTOCHROME C PEROXIDASE-RELATED"/>
    <property type="match status" value="1"/>
</dbReference>
<dbReference type="PANTHER" id="PTHR30600:SF9">
    <property type="entry name" value="BLR7738 PROTEIN"/>
    <property type="match status" value="1"/>
</dbReference>
<dbReference type="SUPFAM" id="SSF46626">
    <property type="entry name" value="Cytochrome c"/>
    <property type="match status" value="1"/>
</dbReference>
<organism evidence="1">
    <name type="scientific">hydrothermal vent metagenome</name>
    <dbReference type="NCBI Taxonomy" id="652676"/>
    <lineage>
        <taxon>unclassified sequences</taxon>
        <taxon>metagenomes</taxon>
        <taxon>ecological metagenomes</taxon>
    </lineage>
</organism>
<dbReference type="InterPro" id="IPR036909">
    <property type="entry name" value="Cyt_c-like_dom_sf"/>
</dbReference>
<protein>
    <recommendedName>
        <fullName evidence="2">Cytochrome c domain-containing protein</fullName>
    </recommendedName>
</protein>
<dbReference type="AlphaFoldDB" id="A0A3B0XJE4"/>
<accession>A0A3B0XJE4</accession>
<name>A0A3B0XJE4_9ZZZZ</name>
<evidence type="ECO:0000313" key="1">
    <source>
        <dbReference type="EMBL" id="VAW68525.1"/>
    </source>
</evidence>
<dbReference type="GO" id="GO:0004130">
    <property type="term" value="F:cytochrome-c peroxidase activity"/>
    <property type="evidence" value="ECO:0007669"/>
    <property type="project" value="TreeGrafter"/>
</dbReference>
<dbReference type="Pfam" id="PF21419">
    <property type="entry name" value="RoxA-like_Cyt-c"/>
    <property type="match status" value="1"/>
</dbReference>
<dbReference type="EMBL" id="UOFJ01000344">
    <property type="protein sequence ID" value="VAW68525.1"/>
    <property type="molecule type" value="Genomic_DNA"/>
</dbReference>
<gene>
    <name evidence="1" type="ORF">MNBD_GAMMA10-3217</name>
</gene>
<proteinExistence type="predicted"/>
<reference evidence="1" key="1">
    <citation type="submission" date="2018-06" db="EMBL/GenBank/DDBJ databases">
        <authorList>
            <person name="Zhirakovskaya E."/>
        </authorList>
    </citation>
    <scope>NUCLEOTIDE SEQUENCE</scope>
</reference>
<sequence length="613" mass="68190">MKHHLIIPLLFLTPPLLSCANDELQAPGPATTVPDVPSNWLKTQQQRIADKETYIKNHSVAYDWFANFPFSNTEGTPFILLKLLPLVAPQLWGTKENFLDTVGLFKDTRIPGYPVARGIGISAFSRSPEVEAVDYASFTCAACHIGRVRNNNGGFIYLDGGVNAEFNIVKYRVLIYQTLQKIYAPETKTEMKTQLAMDAFMSALDKVHANDKHYFYNNYQSINGTLDAHYEKIQVALFKKNAAKLIGAFIKRAESEYLGFAALLDKNYSGFQTQALAGFPGMADATGISAVNAYIDAQGSFFSRLFSSFILPGTPGITDFMTVWEQNKRTASWDDKHKKLINGGGQWNGNIPIPLYRNLAAQLTLGFKDNDIRVSAFSVDLLYGLPATPYPFDVDEALASKGMPLFKEHCADCHQPHNGKVYKELATNSDRSYVVGFILRQGALSSFNAQCSAETTVIMAGKKVMPCAQFDGVSLKGKKELIMSPYNEHHGYNARPLSGVWAQAPYLHNGSVPTMYHLLMPGERPASFIKSRLDYDRENLGFSWNPLENSPKNTQKNTQGGYLFDSRAFSAFSNGGHDTDIRVNTANGEKVYKLDWSDDKPGARALIEYMKIL</sequence>
<dbReference type="GO" id="GO:0009055">
    <property type="term" value="F:electron transfer activity"/>
    <property type="evidence" value="ECO:0007669"/>
    <property type="project" value="InterPro"/>
</dbReference>
<dbReference type="Gene3D" id="1.10.760.10">
    <property type="entry name" value="Cytochrome c-like domain"/>
    <property type="match status" value="1"/>
</dbReference>
<dbReference type="GO" id="GO:0020037">
    <property type="term" value="F:heme binding"/>
    <property type="evidence" value="ECO:0007669"/>
    <property type="project" value="InterPro"/>
</dbReference>
<evidence type="ECO:0008006" key="2">
    <source>
        <dbReference type="Google" id="ProtNLM"/>
    </source>
</evidence>
<dbReference type="InterPro" id="IPR051395">
    <property type="entry name" value="Cytochrome_c_Peroxidase/MauG"/>
</dbReference>